<feature type="signal peptide" evidence="1">
    <location>
        <begin position="1"/>
        <end position="20"/>
    </location>
</feature>
<feature type="chain" id="PRO_5006389538" description="Tissue inhibitor of metalloproteinase" evidence="1">
    <location>
        <begin position="21"/>
        <end position="168"/>
    </location>
</feature>
<proteinExistence type="predicted"/>
<evidence type="ECO:0008006" key="4">
    <source>
        <dbReference type="Google" id="ProtNLM"/>
    </source>
</evidence>
<organism evidence="2 3">
    <name type="scientific">Salegentibacter mishustinae</name>
    <dbReference type="NCBI Taxonomy" id="270918"/>
    <lineage>
        <taxon>Bacteria</taxon>
        <taxon>Pseudomonadati</taxon>
        <taxon>Bacteroidota</taxon>
        <taxon>Flavobacteriia</taxon>
        <taxon>Flavobacteriales</taxon>
        <taxon>Flavobacteriaceae</taxon>
        <taxon>Salegentibacter</taxon>
    </lineage>
</organism>
<dbReference type="AlphaFoldDB" id="A0A0Q9ZIP1"/>
<dbReference type="EMBL" id="LKTP01000029">
    <property type="protein sequence ID" value="KRG28099.1"/>
    <property type="molecule type" value="Genomic_DNA"/>
</dbReference>
<keyword evidence="1" id="KW-0732">Signal</keyword>
<gene>
    <name evidence="2" type="ORF">APR42_16850</name>
</gene>
<name>A0A0Q9ZIP1_9FLAO</name>
<comment type="caution">
    <text evidence="2">The sequence shown here is derived from an EMBL/GenBank/DDBJ whole genome shotgun (WGS) entry which is preliminary data.</text>
</comment>
<reference evidence="2" key="1">
    <citation type="submission" date="2015-10" db="EMBL/GenBank/DDBJ databases">
        <title>Draft genome sequence of Salegentibacter mishustinae KCTC 12263.</title>
        <authorList>
            <person name="Lin W."/>
            <person name="Zheng Q."/>
        </authorList>
    </citation>
    <scope>NUCLEOTIDE SEQUENCE [LARGE SCALE GENOMIC DNA]</scope>
    <source>
        <strain evidence="2">KCTC 12263</strain>
    </source>
</reference>
<keyword evidence="3" id="KW-1185">Reference proteome</keyword>
<accession>A0A0Q9ZIP1</accession>
<sequence>MKKILFLTITLFLFSTKTSACDCECAGDCTFKSISEGMEFVALVKVVEFSDYLEENIPGYEGKMPSSMTVEIIKKYKGKDSRKMIKIWGDDGALCRPYTANFEIGEYYLIAPNLITAPNKNESKTDYEFFSCFVDYLKVDFKNAVAYGDYTKRTNKITLKKFEKNLNK</sequence>
<evidence type="ECO:0000313" key="3">
    <source>
        <dbReference type="Proteomes" id="UP000051643"/>
    </source>
</evidence>
<evidence type="ECO:0000313" key="2">
    <source>
        <dbReference type="EMBL" id="KRG28099.1"/>
    </source>
</evidence>
<dbReference type="Proteomes" id="UP000051643">
    <property type="component" value="Unassembled WGS sequence"/>
</dbReference>
<dbReference type="RefSeq" id="WP_057482354.1">
    <property type="nucleotide sequence ID" value="NZ_BMWR01000034.1"/>
</dbReference>
<protein>
    <recommendedName>
        <fullName evidence="4">Tissue inhibitor of metalloproteinase</fullName>
    </recommendedName>
</protein>
<evidence type="ECO:0000256" key="1">
    <source>
        <dbReference type="SAM" id="SignalP"/>
    </source>
</evidence>